<dbReference type="SUPFAM" id="SSF51182">
    <property type="entry name" value="RmlC-like cupins"/>
    <property type="match status" value="1"/>
</dbReference>
<evidence type="ECO:0000313" key="6">
    <source>
        <dbReference type="Proteomes" id="UP001501079"/>
    </source>
</evidence>
<dbReference type="InterPro" id="IPR018060">
    <property type="entry name" value="HTH_AraC"/>
</dbReference>
<organism evidence="5 6">
    <name type="scientific">Gryllotalpicola koreensis</name>
    <dbReference type="NCBI Taxonomy" id="993086"/>
    <lineage>
        <taxon>Bacteria</taxon>
        <taxon>Bacillati</taxon>
        <taxon>Actinomycetota</taxon>
        <taxon>Actinomycetes</taxon>
        <taxon>Micrococcales</taxon>
        <taxon>Microbacteriaceae</taxon>
        <taxon>Gryllotalpicola</taxon>
    </lineage>
</organism>
<name>A0ABP7ZUP1_9MICO</name>
<sequence length="257" mass="27667">MDDKLTAIVLTRFPLDAGEGFDEHVHDHHQLAWVRDGVLTVTVGDRNWVLPPSLALWIPAGVPHTSTAGRTAATMQGIYLPSEMRAEWTAPTVVGVTPLLRELIDFLGDAEAPGPARTKAEALIPDLLAPAQTFTVSVPMPHDARAVRIARELLLDPGDARDLGEWGRHVGASTRTLSRIFAAETGLGFTQWRSRLRLRASLAYLADGESVGTTAMLVGFGSTSAFIAAFSELVGVTPGAYFARVAQLADQRHELAD</sequence>
<dbReference type="CDD" id="cd06124">
    <property type="entry name" value="cupin_NimR-like_N"/>
    <property type="match status" value="1"/>
</dbReference>
<dbReference type="EMBL" id="BAABBW010000001">
    <property type="protein sequence ID" value="GAA4170674.1"/>
    <property type="molecule type" value="Genomic_DNA"/>
</dbReference>
<dbReference type="PANTHER" id="PTHR11019:SF199">
    <property type="entry name" value="HTH-TYPE TRANSCRIPTIONAL REGULATOR NIMR"/>
    <property type="match status" value="1"/>
</dbReference>
<evidence type="ECO:0000256" key="1">
    <source>
        <dbReference type="ARBA" id="ARBA00023015"/>
    </source>
</evidence>
<dbReference type="InterPro" id="IPR003313">
    <property type="entry name" value="AraC-bd"/>
</dbReference>
<gene>
    <name evidence="5" type="ORF">GCM10022287_08940</name>
</gene>
<reference evidence="6" key="1">
    <citation type="journal article" date="2019" name="Int. J. Syst. Evol. Microbiol.">
        <title>The Global Catalogue of Microorganisms (GCM) 10K type strain sequencing project: providing services to taxonomists for standard genome sequencing and annotation.</title>
        <authorList>
            <consortium name="The Broad Institute Genomics Platform"/>
            <consortium name="The Broad Institute Genome Sequencing Center for Infectious Disease"/>
            <person name="Wu L."/>
            <person name="Ma J."/>
        </authorList>
    </citation>
    <scope>NUCLEOTIDE SEQUENCE [LARGE SCALE GENOMIC DNA]</scope>
    <source>
        <strain evidence="6">JCM 17591</strain>
    </source>
</reference>
<keyword evidence="6" id="KW-1185">Reference proteome</keyword>
<keyword evidence="1" id="KW-0805">Transcription regulation</keyword>
<feature type="domain" description="HTH araC/xylS-type" evidence="4">
    <location>
        <begin position="144"/>
        <end position="244"/>
    </location>
</feature>
<dbReference type="Pfam" id="PF12833">
    <property type="entry name" value="HTH_18"/>
    <property type="match status" value="1"/>
</dbReference>
<dbReference type="Gene3D" id="2.60.120.10">
    <property type="entry name" value="Jelly Rolls"/>
    <property type="match status" value="1"/>
</dbReference>
<proteinExistence type="predicted"/>
<dbReference type="PROSITE" id="PS00041">
    <property type="entry name" value="HTH_ARAC_FAMILY_1"/>
    <property type="match status" value="1"/>
</dbReference>
<evidence type="ECO:0000259" key="4">
    <source>
        <dbReference type="PROSITE" id="PS01124"/>
    </source>
</evidence>
<keyword evidence="3" id="KW-0804">Transcription</keyword>
<dbReference type="InterPro" id="IPR009057">
    <property type="entry name" value="Homeodomain-like_sf"/>
</dbReference>
<dbReference type="RefSeq" id="WP_344752071.1">
    <property type="nucleotide sequence ID" value="NZ_BAABBW010000001.1"/>
</dbReference>
<dbReference type="InterPro" id="IPR011051">
    <property type="entry name" value="RmlC_Cupin_sf"/>
</dbReference>
<dbReference type="InterPro" id="IPR014710">
    <property type="entry name" value="RmlC-like_jellyroll"/>
</dbReference>
<dbReference type="SUPFAM" id="SSF46689">
    <property type="entry name" value="Homeodomain-like"/>
    <property type="match status" value="2"/>
</dbReference>
<dbReference type="PROSITE" id="PS01124">
    <property type="entry name" value="HTH_ARAC_FAMILY_2"/>
    <property type="match status" value="1"/>
</dbReference>
<protein>
    <submittedName>
        <fullName evidence="5">Helix-turn-helix transcriptional regulator</fullName>
    </submittedName>
</protein>
<evidence type="ECO:0000313" key="5">
    <source>
        <dbReference type="EMBL" id="GAA4170674.1"/>
    </source>
</evidence>
<comment type="caution">
    <text evidence="5">The sequence shown here is derived from an EMBL/GenBank/DDBJ whole genome shotgun (WGS) entry which is preliminary data.</text>
</comment>
<dbReference type="PANTHER" id="PTHR11019">
    <property type="entry name" value="HTH-TYPE TRANSCRIPTIONAL REGULATOR NIMR"/>
    <property type="match status" value="1"/>
</dbReference>
<evidence type="ECO:0000256" key="3">
    <source>
        <dbReference type="ARBA" id="ARBA00023163"/>
    </source>
</evidence>
<accession>A0ABP7ZUP1</accession>
<evidence type="ECO:0000256" key="2">
    <source>
        <dbReference type="ARBA" id="ARBA00023125"/>
    </source>
</evidence>
<dbReference type="SMART" id="SM00342">
    <property type="entry name" value="HTH_ARAC"/>
    <property type="match status" value="1"/>
</dbReference>
<dbReference type="Pfam" id="PF02311">
    <property type="entry name" value="AraC_binding"/>
    <property type="match status" value="1"/>
</dbReference>
<dbReference type="Gene3D" id="1.10.10.60">
    <property type="entry name" value="Homeodomain-like"/>
    <property type="match status" value="1"/>
</dbReference>
<keyword evidence="2" id="KW-0238">DNA-binding</keyword>
<dbReference type="Proteomes" id="UP001501079">
    <property type="component" value="Unassembled WGS sequence"/>
</dbReference>
<dbReference type="InterPro" id="IPR018062">
    <property type="entry name" value="HTH_AraC-typ_CS"/>
</dbReference>